<dbReference type="Proteomes" id="UP000234323">
    <property type="component" value="Unassembled WGS sequence"/>
</dbReference>
<protein>
    <recommendedName>
        <fullName evidence="3">FAR1 domain-containing protein</fullName>
    </recommendedName>
</protein>
<dbReference type="VEuPathDB" id="FungiDB:FUN_019846"/>
<gene>
    <name evidence="1" type="ORF">RhiirA4_477078</name>
</gene>
<evidence type="ECO:0000313" key="1">
    <source>
        <dbReference type="EMBL" id="PKY56640.1"/>
    </source>
</evidence>
<dbReference type="AlphaFoldDB" id="A0A2I1HCU1"/>
<evidence type="ECO:0000313" key="2">
    <source>
        <dbReference type="Proteomes" id="UP000234323"/>
    </source>
</evidence>
<reference evidence="1 2" key="1">
    <citation type="submission" date="2015-10" db="EMBL/GenBank/DDBJ databases">
        <title>Genome analyses suggest a sexual origin of heterokaryosis in a supposedly ancient asexual fungus.</title>
        <authorList>
            <person name="Ropars J."/>
            <person name="Sedzielewska K."/>
            <person name="Noel J."/>
            <person name="Charron P."/>
            <person name="Farinelli L."/>
            <person name="Marton T."/>
            <person name="Kruger M."/>
            <person name="Pelin A."/>
            <person name="Brachmann A."/>
            <person name="Corradi N."/>
        </authorList>
    </citation>
    <scope>NUCLEOTIDE SEQUENCE [LARGE SCALE GENOMIC DNA]</scope>
    <source>
        <strain evidence="1 2">A4</strain>
    </source>
</reference>
<name>A0A2I1HCU1_9GLOM</name>
<keyword evidence="2" id="KW-1185">Reference proteome</keyword>
<comment type="caution">
    <text evidence="1">The sequence shown here is derived from an EMBL/GenBank/DDBJ whole genome shotgun (WGS) entry which is preliminary data.</text>
</comment>
<accession>A0A2I1HCU1</accession>
<proteinExistence type="predicted"/>
<dbReference type="EMBL" id="LLXI01002253">
    <property type="protein sequence ID" value="PKY56640.1"/>
    <property type="molecule type" value="Genomic_DNA"/>
</dbReference>
<dbReference type="VEuPathDB" id="FungiDB:RhiirFUN_022748"/>
<organism evidence="1 2">
    <name type="scientific">Rhizophagus irregularis</name>
    <dbReference type="NCBI Taxonomy" id="588596"/>
    <lineage>
        <taxon>Eukaryota</taxon>
        <taxon>Fungi</taxon>
        <taxon>Fungi incertae sedis</taxon>
        <taxon>Mucoromycota</taxon>
        <taxon>Glomeromycotina</taxon>
        <taxon>Glomeromycetes</taxon>
        <taxon>Glomerales</taxon>
        <taxon>Glomeraceae</taxon>
        <taxon>Rhizophagus</taxon>
    </lineage>
</organism>
<evidence type="ECO:0008006" key="3">
    <source>
        <dbReference type="Google" id="ProtNLM"/>
    </source>
</evidence>
<sequence>MGFETIIVHVEKEDAQKIYKCHHGGNFLLNASYQKCSNLVFINKFVEEHNHMLNSQELLHQFAPSLRKIPVDVKEEICFLVQDCQLGATILKRILRKKFPDQEIYHQDLYNMIYKFKIDAQIKNDAVIFYEHVMKLQQEDSDWYFNVDFEGIKVEKEEQVAMWHMQILVS</sequence>
<dbReference type="VEuPathDB" id="FungiDB:RhiirA1_470900"/>